<accession>A0A8T0W9S7</accession>
<name>A0A8T0W9S7_PANVG</name>
<feature type="region of interest" description="Disordered" evidence="1">
    <location>
        <begin position="130"/>
        <end position="175"/>
    </location>
</feature>
<comment type="caution">
    <text evidence="2">The sequence shown here is derived from an EMBL/GenBank/DDBJ whole genome shotgun (WGS) entry which is preliminary data.</text>
</comment>
<dbReference type="AlphaFoldDB" id="A0A8T0W9S7"/>
<evidence type="ECO:0000256" key="1">
    <source>
        <dbReference type="SAM" id="MobiDB-lite"/>
    </source>
</evidence>
<gene>
    <name evidence="2" type="ORF">PVAP13_2KG496315</name>
</gene>
<dbReference type="Proteomes" id="UP000823388">
    <property type="component" value="Chromosome 2K"/>
</dbReference>
<proteinExistence type="predicted"/>
<evidence type="ECO:0000313" key="3">
    <source>
        <dbReference type="Proteomes" id="UP000823388"/>
    </source>
</evidence>
<dbReference type="EMBL" id="CM029039">
    <property type="protein sequence ID" value="KAG2646231.1"/>
    <property type="molecule type" value="Genomic_DNA"/>
</dbReference>
<sequence length="213" mass="22123">MGAVRSSFAARPPLPSSARARTPAAPDHLHPIHHLHGLRLTAGDPAGQISSIPAAFGPISDGAPLAGPRHAVETPSDTPHRAWNPTIELAVSWGTCSLRRSTSSPPGCALSTATSPLVHVVVVAVHRRSPPVSSSSCGKKQGDGERTIGRTLRTTPSTPSPPSSPARAGPPPAEHLLLPCHEEEEGGGGREGCFMINPLASLCFPCYLLNTIH</sequence>
<keyword evidence="3" id="KW-1185">Reference proteome</keyword>
<feature type="compositionally biased region" description="Pro residues" evidence="1">
    <location>
        <begin position="158"/>
        <end position="173"/>
    </location>
</feature>
<feature type="compositionally biased region" description="Low complexity" evidence="1">
    <location>
        <begin position="1"/>
        <end position="26"/>
    </location>
</feature>
<feature type="region of interest" description="Disordered" evidence="1">
    <location>
        <begin position="1"/>
        <end position="27"/>
    </location>
</feature>
<protein>
    <submittedName>
        <fullName evidence="2">Uncharacterized protein</fullName>
    </submittedName>
</protein>
<reference evidence="2" key="1">
    <citation type="submission" date="2020-05" db="EMBL/GenBank/DDBJ databases">
        <title>WGS assembly of Panicum virgatum.</title>
        <authorList>
            <person name="Lovell J.T."/>
            <person name="Jenkins J."/>
            <person name="Shu S."/>
            <person name="Juenger T.E."/>
            <person name="Schmutz J."/>
        </authorList>
    </citation>
    <scope>NUCLEOTIDE SEQUENCE</scope>
    <source>
        <strain evidence="2">AP13</strain>
    </source>
</reference>
<organism evidence="2 3">
    <name type="scientific">Panicum virgatum</name>
    <name type="common">Blackwell switchgrass</name>
    <dbReference type="NCBI Taxonomy" id="38727"/>
    <lineage>
        <taxon>Eukaryota</taxon>
        <taxon>Viridiplantae</taxon>
        <taxon>Streptophyta</taxon>
        <taxon>Embryophyta</taxon>
        <taxon>Tracheophyta</taxon>
        <taxon>Spermatophyta</taxon>
        <taxon>Magnoliopsida</taxon>
        <taxon>Liliopsida</taxon>
        <taxon>Poales</taxon>
        <taxon>Poaceae</taxon>
        <taxon>PACMAD clade</taxon>
        <taxon>Panicoideae</taxon>
        <taxon>Panicodae</taxon>
        <taxon>Paniceae</taxon>
        <taxon>Panicinae</taxon>
        <taxon>Panicum</taxon>
        <taxon>Panicum sect. Hiantes</taxon>
    </lineage>
</organism>
<evidence type="ECO:0000313" key="2">
    <source>
        <dbReference type="EMBL" id="KAG2646231.1"/>
    </source>
</evidence>